<proteinExistence type="predicted"/>
<feature type="compositionally biased region" description="Basic and acidic residues" evidence="1">
    <location>
        <begin position="33"/>
        <end position="44"/>
    </location>
</feature>
<protein>
    <submittedName>
        <fullName evidence="2">Uncharacterized protein</fullName>
    </submittedName>
</protein>
<gene>
    <name evidence="2" type="ORF">SVIM_LOCUS481700</name>
</gene>
<name>A0A6N2N9B6_SALVM</name>
<dbReference type="EMBL" id="CAADRP010002196">
    <property type="protein sequence ID" value="VFU63309.1"/>
    <property type="molecule type" value="Genomic_DNA"/>
</dbReference>
<feature type="region of interest" description="Disordered" evidence="1">
    <location>
        <begin position="28"/>
        <end position="49"/>
    </location>
</feature>
<sequence length="67" mass="7761">MQYLVSKNNHKIEVKKGNYRKIKIKTLPFSHTHTSEERREENGRKRGPTPEVAVFLRLSFGGVDHGL</sequence>
<evidence type="ECO:0000256" key="1">
    <source>
        <dbReference type="SAM" id="MobiDB-lite"/>
    </source>
</evidence>
<reference evidence="2" key="1">
    <citation type="submission" date="2019-03" db="EMBL/GenBank/DDBJ databases">
        <authorList>
            <person name="Mank J."/>
            <person name="Almeida P."/>
        </authorList>
    </citation>
    <scope>NUCLEOTIDE SEQUENCE</scope>
    <source>
        <strain evidence="2">78183</strain>
    </source>
</reference>
<accession>A0A6N2N9B6</accession>
<dbReference type="AlphaFoldDB" id="A0A6N2N9B6"/>
<evidence type="ECO:0000313" key="2">
    <source>
        <dbReference type="EMBL" id="VFU63309.1"/>
    </source>
</evidence>
<organism evidence="2">
    <name type="scientific">Salix viminalis</name>
    <name type="common">Common osier</name>
    <name type="synonym">Basket willow</name>
    <dbReference type="NCBI Taxonomy" id="40686"/>
    <lineage>
        <taxon>Eukaryota</taxon>
        <taxon>Viridiplantae</taxon>
        <taxon>Streptophyta</taxon>
        <taxon>Embryophyta</taxon>
        <taxon>Tracheophyta</taxon>
        <taxon>Spermatophyta</taxon>
        <taxon>Magnoliopsida</taxon>
        <taxon>eudicotyledons</taxon>
        <taxon>Gunneridae</taxon>
        <taxon>Pentapetalae</taxon>
        <taxon>rosids</taxon>
        <taxon>fabids</taxon>
        <taxon>Malpighiales</taxon>
        <taxon>Salicaceae</taxon>
        <taxon>Saliceae</taxon>
        <taxon>Salix</taxon>
    </lineage>
</organism>